<keyword evidence="3" id="KW-1185">Reference proteome</keyword>
<evidence type="ECO:0000313" key="2">
    <source>
        <dbReference type="EMBL" id="MCQ4167068.1"/>
    </source>
</evidence>
<dbReference type="EMBL" id="JANFQO010000024">
    <property type="protein sequence ID" value="MCQ4167068.1"/>
    <property type="molecule type" value="Genomic_DNA"/>
</dbReference>
<comment type="caution">
    <text evidence="2">The sequence shown here is derived from an EMBL/GenBank/DDBJ whole genome shotgun (WGS) entry which is preliminary data.</text>
</comment>
<organism evidence="2 3">
    <name type="scientific">Tahibacter harae</name>
    <dbReference type="NCBI Taxonomy" id="2963937"/>
    <lineage>
        <taxon>Bacteria</taxon>
        <taxon>Pseudomonadati</taxon>
        <taxon>Pseudomonadota</taxon>
        <taxon>Gammaproteobacteria</taxon>
        <taxon>Lysobacterales</taxon>
        <taxon>Rhodanobacteraceae</taxon>
        <taxon>Tahibacter</taxon>
    </lineage>
</organism>
<accession>A0ABT1QXR4</accession>
<gene>
    <name evidence="2" type="ORF">NM961_20320</name>
</gene>
<protein>
    <recommendedName>
        <fullName evidence="4">Delta-60 repeat protein</fullName>
    </recommendedName>
</protein>
<feature type="signal peptide" evidence="1">
    <location>
        <begin position="1"/>
        <end position="26"/>
    </location>
</feature>
<dbReference type="Proteomes" id="UP001165498">
    <property type="component" value="Unassembled WGS sequence"/>
</dbReference>
<reference evidence="2" key="1">
    <citation type="submission" date="2022-07" db="EMBL/GenBank/DDBJ databases">
        <title>Tahibacter sp., a new gammaproteobacterium isolated from the silt sample collected at pig farm.</title>
        <authorList>
            <person name="Chen H."/>
        </authorList>
    </citation>
    <scope>NUCLEOTIDE SEQUENCE</scope>
    <source>
        <strain evidence="2">P2K</strain>
    </source>
</reference>
<evidence type="ECO:0000313" key="3">
    <source>
        <dbReference type="Proteomes" id="UP001165498"/>
    </source>
</evidence>
<name>A0ABT1QXR4_9GAMM</name>
<sequence>MKPFTLSSIALSLGLTAAALGGSAGAHVGPLDPAFGDGGMRNYAFQAVNGGSNDQASVGCAAADGSFTVTGIASGENRLVTLRLKPDGDYDETYGAQGRVSVTLPGSPNDFVPGLCQPDGHMVMARASTAAGEEQNLQILRVLKHTGQLDPQFGSGGIVNLDLDAQVVTALGRQEMPLGVNALPNGDIAVTGQAQLQDSSEYRGFIVLLAANGSLKRARVFTTDISDNATTTVEAPDGRLWVFGQNGRNGGAYRLTLSRTTLEQEDILERPLPFSNSAVVGAGRALDARTVALAGAIRYNVRGNSADRVLLFVFDEDSASVDELEPVTLDGQPVTIDLAPGRQLITVLPGRRVLLSGQIRPYSHMQHSGIYLGMAHVRRDGAIYTENGFGATESSVIAFRPATPPCAGTPPEHRVSRLTLWLGMPVLVGGVTPDCGAEANSEDYLVARMRPDYLFADGW</sequence>
<evidence type="ECO:0008006" key="4">
    <source>
        <dbReference type="Google" id="ProtNLM"/>
    </source>
</evidence>
<keyword evidence="1" id="KW-0732">Signal</keyword>
<proteinExistence type="predicted"/>
<dbReference type="RefSeq" id="WP_255916255.1">
    <property type="nucleotide sequence ID" value="NZ_JANFQO010000024.1"/>
</dbReference>
<feature type="chain" id="PRO_5045562683" description="Delta-60 repeat protein" evidence="1">
    <location>
        <begin position="27"/>
        <end position="459"/>
    </location>
</feature>
<evidence type="ECO:0000256" key="1">
    <source>
        <dbReference type="SAM" id="SignalP"/>
    </source>
</evidence>
<dbReference type="SUPFAM" id="SSF63829">
    <property type="entry name" value="Calcium-dependent phosphotriesterase"/>
    <property type="match status" value="1"/>
</dbReference>